<dbReference type="Pfam" id="PF13527">
    <property type="entry name" value="Acetyltransf_9"/>
    <property type="match status" value="1"/>
</dbReference>
<dbReference type="SUPFAM" id="SSF55729">
    <property type="entry name" value="Acyl-CoA N-acyltransferases (Nat)"/>
    <property type="match status" value="1"/>
</dbReference>
<dbReference type="OrthoDB" id="2321175at2759"/>
<comment type="caution">
    <text evidence="2">The sequence shown here is derived from an EMBL/GenBank/DDBJ whole genome shotgun (WGS) entry which is preliminary data.</text>
</comment>
<evidence type="ECO:0000256" key="1">
    <source>
        <dbReference type="SAM" id="MobiDB-lite"/>
    </source>
</evidence>
<reference evidence="2" key="1">
    <citation type="journal article" date="2020" name="Fungal Divers.">
        <title>Resolving the Mortierellaceae phylogeny through synthesis of multi-gene phylogenetics and phylogenomics.</title>
        <authorList>
            <person name="Vandepol N."/>
            <person name="Liber J."/>
            <person name="Desiro A."/>
            <person name="Na H."/>
            <person name="Kennedy M."/>
            <person name="Barry K."/>
            <person name="Grigoriev I.V."/>
            <person name="Miller A.N."/>
            <person name="O'Donnell K."/>
            <person name="Stajich J.E."/>
            <person name="Bonito G."/>
        </authorList>
    </citation>
    <scope>NUCLEOTIDE SEQUENCE</scope>
    <source>
        <strain evidence="2">KOD948</strain>
    </source>
</reference>
<sequence length="555" mass="62769">MTTDNISSPSNNHAQSMVPQPPQKRPDRIDIGSGLLMRWSTRADAENVARFMAEAFRKRMLRGNSGVMTEYDSALVENTLAKEGENPIVACICLHASSGYYGKTPLTWGKPECVGSHPDYRSKGLVRRLFVEMIHPASDMRGDVIQIILGIPHFYCQFGYEYAVGLHPFFKLDDLPSLIPPLLESEYETLDKDGQAVKHKVTESEPFTLRKVSLNDMPYLLEMSTPEKMQRQAQIGMLYDEGYWRYTIHDLVETVESKMDCTRDTRIIVDAKTGKDCGLVMTNVGTLMNLNIFTLEDGYSYRDAMYPVLRQVIAIAGQPSIWDLKEMEAKKGSEKTVQEAKDVSQADKDDQAKDKKDNDNNKETHEPKVIQSMVLALDPQHPVSKFLVSKSKPIHKHLKLYTRIRSYADFILKVAPTLEDRIAKSAFAGITVTWHFNFFRKVPGSSGKGLEVVFVDGKIVSATDDWVPLSPQAKMLAAQERIAKAKAEKRVDKKPLQFTADFAPLSFTRLLVGNLTIEQMMELYGECSVGGGDDAQLMLEVLFPKQQYHMDMFWW</sequence>
<evidence type="ECO:0000313" key="3">
    <source>
        <dbReference type="Proteomes" id="UP000726737"/>
    </source>
</evidence>
<dbReference type="Gene3D" id="3.40.630.30">
    <property type="match status" value="1"/>
</dbReference>
<evidence type="ECO:0008006" key="4">
    <source>
        <dbReference type="Google" id="ProtNLM"/>
    </source>
</evidence>
<dbReference type="EMBL" id="JAAAJA010000137">
    <property type="protein sequence ID" value="KAG0261042.1"/>
    <property type="molecule type" value="Genomic_DNA"/>
</dbReference>
<feature type="region of interest" description="Disordered" evidence="1">
    <location>
        <begin position="333"/>
        <end position="365"/>
    </location>
</feature>
<dbReference type="InterPro" id="IPR016181">
    <property type="entry name" value="Acyl_CoA_acyltransferase"/>
</dbReference>
<gene>
    <name evidence="2" type="ORF">BG011_001400</name>
</gene>
<keyword evidence="3" id="KW-1185">Reference proteome</keyword>
<evidence type="ECO:0000313" key="2">
    <source>
        <dbReference type="EMBL" id="KAG0261042.1"/>
    </source>
</evidence>
<name>A0A9P6U5Z8_9FUNG</name>
<proteinExistence type="predicted"/>
<dbReference type="Proteomes" id="UP000726737">
    <property type="component" value="Unassembled WGS sequence"/>
</dbReference>
<feature type="compositionally biased region" description="Polar residues" evidence="1">
    <location>
        <begin position="1"/>
        <end position="18"/>
    </location>
</feature>
<protein>
    <recommendedName>
        <fullName evidence="4">N-acetyltransferase domain-containing protein</fullName>
    </recommendedName>
</protein>
<accession>A0A9P6U5Z8</accession>
<organism evidence="2 3">
    <name type="scientific">Mortierella polycephala</name>
    <dbReference type="NCBI Taxonomy" id="41804"/>
    <lineage>
        <taxon>Eukaryota</taxon>
        <taxon>Fungi</taxon>
        <taxon>Fungi incertae sedis</taxon>
        <taxon>Mucoromycota</taxon>
        <taxon>Mortierellomycotina</taxon>
        <taxon>Mortierellomycetes</taxon>
        <taxon>Mortierellales</taxon>
        <taxon>Mortierellaceae</taxon>
        <taxon>Mortierella</taxon>
    </lineage>
</organism>
<feature type="region of interest" description="Disordered" evidence="1">
    <location>
        <begin position="1"/>
        <end position="30"/>
    </location>
</feature>
<dbReference type="AlphaFoldDB" id="A0A9P6U5Z8"/>